<dbReference type="Pfam" id="PF03947">
    <property type="entry name" value="Ribosomal_L2_C"/>
    <property type="match status" value="1"/>
</dbReference>
<organism evidence="6 7">
    <name type="scientific">Magallana gigas</name>
    <name type="common">Pacific oyster</name>
    <name type="synonym">Crassostrea gigas</name>
    <dbReference type="NCBI Taxonomy" id="29159"/>
    <lineage>
        <taxon>Eukaryota</taxon>
        <taxon>Metazoa</taxon>
        <taxon>Spiralia</taxon>
        <taxon>Lophotrochozoa</taxon>
        <taxon>Mollusca</taxon>
        <taxon>Bivalvia</taxon>
        <taxon>Autobranchia</taxon>
        <taxon>Pteriomorphia</taxon>
        <taxon>Ostreida</taxon>
        <taxon>Ostreoidea</taxon>
        <taxon>Ostreidae</taxon>
        <taxon>Magallana</taxon>
    </lineage>
</organism>
<dbReference type="InterPro" id="IPR002171">
    <property type="entry name" value="Ribosomal_uL2"/>
</dbReference>
<evidence type="ECO:0000256" key="3">
    <source>
        <dbReference type="ARBA" id="ARBA00023274"/>
    </source>
</evidence>
<dbReference type="GO" id="GO:0005762">
    <property type="term" value="C:mitochondrial large ribosomal subunit"/>
    <property type="evidence" value="ECO:0007669"/>
    <property type="project" value="TreeGrafter"/>
</dbReference>
<dbReference type="InterPro" id="IPR012340">
    <property type="entry name" value="NA-bd_OB-fold"/>
</dbReference>
<dbReference type="PANTHER" id="PTHR13691">
    <property type="entry name" value="RIBOSOMAL PROTEIN L2"/>
    <property type="match status" value="1"/>
</dbReference>
<dbReference type="GO" id="GO:0032543">
    <property type="term" value="P:mitochondrial translation"/>
    <property type="evidence" value="ECO:0007669"/>
    <property type="project" value="TreeGrafter"/>
</dbReference>
<protein>
    <recommendedName>
        <fullName evidence="8">39S ribosomal protein L2, mitochondrial</fullName>
    </recommendedName>
</protein>
<dbReference type="Proteomes" id="UP000005408">
    <property type="component" value="Unassembled WGS sequence"/>
</dbReference>
<dbReference type="GO" id="GO:0003723">
    <property type="term" value="F:RNA binding"/>
    <property type="evidence" value="ECO:0007669"/>
    <property type="project" value="TreeGrafter"/>
</dbReference>
<dbReference type="GO" id="GO:0003735">
    <property type="term" value="F:structural constituent of ribosome"/>
    <property type="evidence" value="ECO:0007669"/>
    <property type="project" value="InterPro"/>
</dbReference>
<reference evidence="6" key="1">
    <citation type="submission" date="2022-08" db="UniProtKB">
        <authorList>
            <consortium name="EnsemblMetazoa"/>
        </authorList>
    </citation>
    <scope>IDENTIFICATION</scope>
    <source>
        <strain evidence="6">05x7-T-G4-1.051#20</strain>
    </source>
</reference>
<keyword evidence="2" id="KW-0689">Ribosomal protein</keyword>
<dbReference type="InterPro" id="IPR022666">
    <property type="entry name" value="Ribosomal_uL2_RNA-bd_dom"/>
</dbReference>
<dbReference type="Gene3D" id="2.30.30.30">
    <property type="match status" value="1"/>
</dbReference>
<feature type="domain" description="Large ribosomal subunit protein uL2 RNA-binding" evidence="5">
    <location>
        <begin position="72"/>
        <end position="151"/>
    </location>
</feature>
<dbReference type="Pfam" id="PF00181">
    <property type="entry name" value="Ribosomal_L2_N"/>
    <property type="match status" value="1"/>
</dbReference>
<sequence length="295" mass="33165">MAFIKGFICHWGDTVLVQQRLLFRSYRLAAYRSRRKFKTERRPFHYVPKGHPVLPPDGKYTTEPLTYIRSGGRDLNGKVVNAKIGGGPKVNWYMRDDHYPEAEETQGLEEKVLRIHPDPIRTAHLALVGTGNHKRYIIAHQNMKEGDIIKTNRDIPTISVRAMEGNSHPLGALPMGTIVHNIEKIPGEGGRVCRAGGASAQVLRKVGDKVILRLPSKHEIALSFNCMATVGQVSNSGHDDIPWKGVGEKMSAGYRPRTGWHHRKTGYHGKKIKPKRTFIVKPTPPKYETYKLSGD</sequence>
<proteinExistence type="inferred from homology"/>
<evidence type="ECO:0000259" key="5">
    <source>
        <dbReference type="SMART" id="SM01383"/>
    </source>
</evidence>
<accession>A0A8W8LLJ3</accession>
<comment type="similarity">
    <text evidence="1">Belongs to the universal ribosomal protein uL2 family.</text>
</comment>
<dbReference type="InterPro" id="IPR008991">
    <property type="entry name" value="Translation_prot_SH3-like_sf"/>
</dbReference>
<dbReference type="SUPFAM" id="SSF50104">
    <property type="entry name" value="Translation proteins SH3-like domain"/>
    <property type="match status" value="1"/>
</dbReference>
<dbReference type="AlphaFoldDB" id="A0A8W8LLJ3"/>
<dbReference type="SUPFAM" id="SSF50249">
    <property type="entry name" value="Nucleic acid-binding proteins"/>
    <property type="match status" value="1"/>
</dbReference>
<evidence type="ECO:0000256" key="1">
    <source>
        <dbReference type="ARBA" id="ARBA00005636"/>
    </source>
</evidence>
<evidence type="ECO:0000313" key="7">
    <source>
        <dbReference type="Proteomes" id="UP000005408"/>
    </source>
</evidence>
<dbReference type="SMART" id="SM01382">
    <property type="entry name" value="Ribosomal_L2_C"/>
    <property type="match status" value="1"/>
</dbReference>
<keyword evidence="3" id="KW-0687">Ribonucleoprotein</keyword>
<dbReference type="EnsemblMetazoa" id="G28874.2">
    <property type="protein sequence ID" value="G28874.2:cds"/>
    <property type="gene ID" value="G28874"/>
</dbReference>
<dbReference type="Gene3D" id="2.40.50.140">
    <property type="entry name" value="Nucleic acid-binding proteins"/>
    <property type="match status" value="1"/>
</dbReference>
<feature type="domain" description="Large ribosomal subunit protein uL2 C-terminal" evidence="4">
    <location>
        <begin position="162"/>
        <end position="286"/>
    </location>
</feature>
<evidence type="ECO:0000313" key="6">
    <source>
        <dbReference type="EnsemblMetazoa" id="G28874.2:cds"/>
    </source>
</evidence>
<keyword evidence="7" id="KW-1185">Reference proteome</keyword>
<evidence type="ECO:0000259" key="4">
    <source>
        <dbReference type="SMART" id="SM01382"/>
    </source>
</evidence>
<dbReference type="InterPro" id="IPR014722">
    <property type="entry name" value="Rib_uL2_dom2"/>
</dbReference>
<evidence type="ECO:0000256" key="2">
    <source>
        <dbReference type="ARBA" id="ARBA00022980"/>
    </source>
</evidence>
<name>A0A8W8LLJ3_MAGGI</name>
<dbReference type="InterPro" id="IPR022669">
    <property type="entry name" value="Ribosomal_uL2_C"/>
</dbReference>
<evidence type="ECO:0008006" key="8">
    <source>
        <dbReference type="Google" id="ProtNLM"/>
    </source>
</evidence>
<dbReference type="SMART" id="SM01383">
    <property type="entry name" value="Ribosomal_L2"/>
    <property type="match status" value="1"/>
</dbReference>
<dbReference type="PANTHER" id="PTHR13691:SF73">
    <property type="entry name" value="LARGE RIBOSOMAL SUBUNIT PROTEIN UL2M"/>
    <property type="match status" value="1"/>
</dbReference>